<feature type="compositionally biased region" description="Polar residues" evidence="1">
    <location>
        <begin position="906"/>
        <end position="921"/>
    </location>
</feature>
<dbReference type="SUPFAM" id="SSF56973">
    <property type="entry name" value="Aerolisin/ETX pore-forming domain"/>
    <property type="match status" value="1"/>
</dbReference>
<organism evidence="3">
    <name type="scientific">Eubacterium limosum</name>
    <dbReference type="NCBI Taxonomy" id="1736"/>
    <lineage>
        <taxon>Bacteria</taxon>
        <taxon>Bacillati</taxon>
        <taxon>Bacillota</taxon>
        <taxon>Clostridia</taxon>
        <taxon>Eubacteriales</taxon>
        <taxon>Eubacteriaceae</taxon>
        <taxon>Eubacterium</taxon>
    </lineage>
</organism>
<evidence type="ECO:0000313" key="3">
    <source>
        <dbReference type="EMBL" id="VYU66270.1"/>
    </source>
</evidence>
<evidence type="ECO:0000256" key="2">
    <source>
        <dbReference type="SAM" id="SignalP"/>
    </source>
</evidence>
<dbReference type="InterPro" id="IPR006637">
    <property type="entry name" value="ChW"/>
</dbReference>
<proteinExistence type="predicted"/>
<dbReference type="EMBL" id="CACRTR010000023">
    <property type="protein sequence ID" value="VYU66270.1"/>
    <property type="molecule type" value="Genomic_DNA"/>
</dbReference>
<gene>
    <name evidence="3" type="ORF">ELLFYP34_00627</name>
</gene>
<dbReference type="Pfam" id="PF07538">
    <property type="entry name" value="ChW"/>
    <property type="match status" value="2"/>
</dbReference>
<dbReference type="SMART" id="SM00728">
    <property type="entry name" value="ChW"/>
    <property type="match status" value="2"/>
</dbReference>
<evidence type="ECO:0000256" key="1">
    <source>
        <dbReference type="SAM" id="MobiDB-lite"/>
    </source>
</evidence>
<keyword evidence="2" id="KW-0732">Signal</keyword>
<name>A0A6N3GQ88_EUBLI</name>
<reference evidence="3" key="1">
    <citation type="submission" date="2019-11" db="EMBL/GenBank/DDBJ databases">
        <authorList>
            <person name="Feng L."/>
        </authorList>
    </citation>
    <scope>NUCLEOTIDE SEQUENCE</scope>
    <source>
        <strain evidence="3">ElimosumLFYP34</strain>
    </source>
</reference>
<feature type="region of interest" description="Disordered" evidence="1">
    <location>
        <begin position="889"/>
        <end position="921"/>
    </location>
</feature>
<protein>
    <submittedName>
        <fullName evidence="3">Clostridial hydrophobic W</fullName>
    </submittedName>
</protein>
<sequence>MKKMRRLISLVMAIALMAGTIMPVMAEEANEAGVDEAGFRMPDSIDITGSRWKNNVHILKYNDGVYYYDINTLKRNIGDKVDIYRSVLSDGTVEFNGYDKTSMGRLGSSVLSQWADVGIAATENSGIDHMNIDPSKGYGMNVSDNLYGSSLKDVEDKAANDINRFSNPTKIKRKVLGNETKAQDTIGAVYGYRPFDGNNYSILGVYLYNFRVTPVLNDDYIRWAEKNNKAKLINNVIDGQTISTGVKNETPIEVRNDQWVQISKAQSQTKENNGSTTHSYTEHVKVSFEGTIKEIFKLGAEVGFSATQAYTNGWSNSNSTTYTENKNTTQSVTLPGYTGVNMKQTTGKGTYESDLDTPVALSYDVKLVYYGNNKTGTENPKVLATYEADSYRNSTDAQSDLFQRAFEGKENQGLRYLTDQNGKNQYAYNAEDAVNRVARFVPYFTAEKTVNKGSINDTVMDTCGFIPLHPLKSVDTVKDKHDTEIKKGSQIYLRDIELAGYLDKQYSDGKGGNARYATFNNKQGHWEVVNGSDKVRIETDSQKNQILTGLKEGSAEIKYVIDENCYNSAENQTKFSKNSDLTSTANYRIKINNSRKASATLYDLKVLTQNTEPQAEAAVPWSEAVKDGMILGSTEADAPAINAIQVNSQNPELVDIACTTEMTSGKALMTAASGEAAGDETRQDAIEAFALQNLKGDDDSSDICYRAYVQGEGWTNWARNGELAGSHGYGKAITAVQVALVGNYESAPVDGTEGEAAYLVAPGYGQINYSADGVAAKDGEVLGDSDSDALLGDITVAADPAKSDLGVTLEREGTEKTEAIAMSLSGDKAAEYDLYYRVNSENAGWMSWAKNGEKAGSKDLDRGIKAVQIILVKKGETLDQTQYSYDTVATYEERQPDDAQAPVDVSSESEVQAPETTIYQP</sequence>
<dbReference type="Gene3D" id="2.170.15.10">
    <property type="entry name" value="Proaerolysin, chain A, domain 3"/>
    <property type="match status" value="1"/>
</dbReference>
<feature type="chain" id="PRO_5026851782" evidence="2">
    <location>
        <begin position="27"/>
        <end position="921"/>
    </location>
</feature>
<accession>A0A6N3GQ88</accession>
<dbReference type="AlphaFoldDB" id="A0A6N3GQ88"/>
<feature type="signal peptide" evidence="2">
    <location>
        <begin position="1"/>
        <end position="26"/>
    </location>
</feature>